<dbReference type="EnsemblProtists" id="EKX40156">
    <property type="protein sequence ID" value="EKX40156"/>
    <property type="gene ID" value="GUITHDRAFT_142887"/>
</dbReference>
<evidence type="ECO:0000313" key="6">
    <source>
        <dbReference type="Proteomes" id="UP000011087"/>
    </source>
</evidence>
<protein>
    <recommendedName>
        <fullName evidence="3">Tyrosine specific protein phosphatases domain-containing protein</fullName>
    </recommendedName>
</protein>
<evidence type="ECO:0000256" key="2">
    <source>
        <dbReference type="SAM" id="MobiDB-lite"/>
    </source>
</evidence>
<dbReference type="EMBL" id="JH993033">
    <property type="protein sequence ID" value="EKX40156.1"/>
    <property type="molecule type" value="Genomic_DNA"/>
</dbReference>
<dbReference type="GO" id="GO:1990444">
    <property type="term" value="F:F-box domain binding"/>
    <property type="evidence" value="ECO:0007669"/>
    <property type="project" value="TreeGrafter"/>
</dbReference>
<evidence type="ECO:0000313" key="4">
    <source>
        <dbReference type="EMBL" id="EKX40156.1"/>
    </source>
</evidence>
<dbReference type="GO" id="GO:0062026">
    <property type="term" value="P:negative regulation of SCF-dependent proteasomal ubiquitin-dependent catabolic process"/>
    <property type="evidence" value="ECO:0007669"/>
    <property type="project" value="TreeGrafter"/>
</dbReference>
<dbReference type="InterPro" id="IPR052449">
    <property type="entry name" value="STYX-Interacting_Phosphatase"/>
</dbReference>
<dbReference type="PANTHER" id="PTHR46588">
    <property type="entry name" value="SERINE/THREONINE/TYROSINE-INTERACTING PROTEIN"/>
    <property type="match status" value="1"/>
</dbReference>
<dbReference type="eggNOG" id="KOG1716">
    <property type="taxonomic scope" value="Eukaryota"/>
</dbReference>
<comment type="similarity">
    <text evidence="1">Belongs to the protein-tyrosine phosphatase family. Non-receptor class subfamily.</text>
</comment>
<dbReference type="InterPro" id="IPR029021">
    <property type="entry name" value="Prot-tyrosine_phosphatase-like"/>
</dbReference>
<feature type="region of interest" description="Disordered" evidence="2">
    <location>
        <begin position="1"/>
        <end position="29"/>
    </location>
</feature>
<dbReference type="Gene3D" id="3.90.190.10">
    <property type="entry name" value="Protein tyrosine phosphatase superfamily"/>
    <property type="match status" value="1"/>
</dbReference>
<dbReference type="GeneID" id="17296911"/>
<name>L1IV67_GUITC</name>
<evidence type="ECO:0000256" key="1">
    <source>
        <dbReference type="ARBA" id="ARBA00009649"/>
    </source>
</evidence>
<dbReference type="HOGENOM" id="CLU_961219_0_0_1"/>
<reference evidence="5" key="3">
    <citation type="submission" date="2016-03" db="UniProtKB">
        <authorList>
            <consortium name="EnsemblProtists"/>
        </authorList>
    </citation>
    <scope>IDENTIFICATION</scope>
</reference>
<gene>
    <name evidence="4" type="ORF">GUITHDRAFT_142887</name>
</gene>
<dbReference type="AlphaFoldDB" id="L1IV67"/>
<dbReference type="InterPro" id="IPR000340">
    <property type="entry name" value="Dual-sp_phosphatase_cat-dom"/>
</dbReference>
<accession>L1IV67</accession>
<dbReference type="OrthoDB" id="2017893at2759"/>
<dbReference type="GO" id="GO:0005654">
    <property type="term" value="C:nucleoplasm"/>
    <property type="evidence" value="ECO:0007669"/>
    <property type="project" value="TreeGrafter"/>
</dbReference>
<dbReference type="PROSITE" id="PS50056">
    <property type="entry name" value="TYR_PHOSPHATASE_2"/>
    <property type="match status" value="1"/>
</dbReference>
<dbReference type="RefSeq" id="XP_005827136.1">
    <property type="nucleotide sequence ID" value="XM_005827079.1"/>
</dbReference>
<dbReference type="STRING" id="905079.L1IV67"/>
<dbReference type="PANTHER" id="PTHR46588:SF1">
    <property type="entry name" value="SERINE_THREONINE_TYROSINE-INTERACTING PROTEIN"/>
    <property type="match status" value="1"/>
</dbReference>
<dbReference type="Proteomes" id="UP000011087">
    <property type="component" value="Unassembled WGS sequence"/>
</dbReference>
<feature type="domain" description="Tyrosine specific protein phosphatases" evidence="3">
    <location>
        <begin position="174"/>
        <end position="229"/>
    </location>
</feature>
<evidence type="ECO:0000313" key="5">
    <source>
        <dbReference type="EnsemblProtists" id="EKX40156"/>
    </source>
</evidence>
<dbReference type="GO" id="GO:0005737">
    <property type="term" value="C:cytoplasm"/>
    <property type="evidence" value="ECO:0007669"/>
    <property type="project" value="TreeGrafter"/>
</dbReference>
<reference evidence="4 6" key="1">
    <citation type="journal article" date="2012" name="Nature">
        <title>Algal genomes reveal evolutionary mosaicism and the fate of nucleomorphs.</title>
        <authorList>
            <consortium name="DOE Joint Genome Institute"/>
            <person name="Curtis B.A."/>
            <person name="Tanifuji G."/>
            <person name="Burki F."/>
            <person name="Gruber A."/>
            <person name="Irimia M."/>
            <person name="Maruyama S."/>
            <person name="Arias M.C."/>
            <person name="Ball S.G."/>
            <person name="Gile G.H."/>
            <person name="Hirakawa Y."/>
            <person name="Hopkins J.F."/>
            <person name="Kuo A."/>
            <person name="Rensing S.A."/>
            <person name="Schmutz J."/>
            <person name="Symeonidi A."/>
            <person name="Elias M."/>
            <person name="Eveleigh R.J."/>
            <person name="Herman E.K."/>
            <person name="Klute M.J."/>
            <person name="Nakayama T."/>
            <person name="Obornik M."/>
            <person name="Reyes-Prieto A."/>
            <person name="Armbrust E.V."/>
            <person name="Aves S.J."/>
            <person name="Beiko R.G."/>
            <person name="Coutinho P."/>
            <person name="Dacks J.B."/>
            <person name="Durnford D.G."/>
            <person name="Fast N.M."/>
            <person name="Green B.R."/>
            <person name="Grisdale C.J."/>
            <person name="Hempel F."/>
            <person name="Henrissat B."/>
            <person name="Hoppner M.P."/>
            <person name="Ishida K."/>
            <person name="Kim E."/>
            <person name="Koreny L."/>
            <person name="Kroth P.G."/>
            <person name="Liu Y."/>
            <person name="Malik S.B."/>
            <person name="Maier U.G."/>
            <person name="McRose D."/>
            <person name="Mock T."/>
            <person name="Neilson J.A."/>
            <person name="Onodera N.T."/>
            <person name="Poole A.M."/>
            <person name="Pritham E.J."/>
            <person name="Richards T.A."/>
            <person name="Rocap G."/>
            <person name="Roy S.W."/>
            <person name="Sarai C."/>
            <person name="Schaack S."/>
            <person name="Shirato S."/>
            <person name="Slamovits C.H."/>
            <person name="Spencer D.F."/>
            <person name="Suzuki S."/>
            <person name="Worden A.Z."/>
            <person name="Zauner S."/>
            <person name="Barry K."/>
            <person name="Bell C."/>
            <person name="Bharti A.K."/>
            <person name="Crow J.A."/>
            <person name="Grimwood J."/>
            <person name="Kramer R."/>
            <person name="Lindquist E."/>
            <person name="Lucas S."/>
            <person name="Salamov A."/>
            <person name="McFadden G.I."/>
            <person name="Lane C.E."/>
            <person name="Keeling P.J."/>
            <person name="Gray M.W."/>
            <person name="Grigoriev I.V."/>
            <person name="Archibald J.M."/>
        </authorList>
    </citation>
    <scope>NUCLEOTIDE SEQUENCE</scope>
    <source>
        <strain evidence="4 6">CCMP2712</strain>
    </source>
</reference>
<dbReference type="InterPro" id="IPR020422">
    <property type="entry name" value="TYR_PHOSPHATASE_DUAL_dom"/>
</dbReference>
<organism evidence="4">
    <name type="scientific">Guillardia theta (strain CCMP2712)</name>
    <name type="common">Cryptophyte</name>
    <dbReference type="NCBI Taxonomy" id="905079"/>
    <lineage>
        <taxon>Eukaryota</taxon>
        <taxon>Cryptophyceae</taxon>
        <taxon>Pyrenomonadales</taxon>
        <taxon>Geminigeraceae</taxon>
        <taxon>Guillardia</taxon>
    </lineage>
</organism>
<dbReference type="SUPFAM" id="SSF52799">
    <property type="entry name" value="(Phosphotyrosine protein) phosphatases II"/>
    <property type="match status" value="1"/>
</dbReference>
<sequence>MKEEQSAHYEEKSSEQNDWSQSERRLRRAEHDEILSESWQAGGHGPTQLPSTTQNEAGSVITKGVIHDLAATTVWDSWREKRINAEFFYEYLRNSQCTCAGWSYDMRRVAQEIIPEKLWLGPLAAARKYSALMSCGITHIVLVRSPLEKIVRPMFPDHISYYCMEISEDDDLQRKWIEAITFMRAAENGKLLVHCLTGLTHSAALVIAYLIARFRIGRVQAVEYVIRRRACIHLTEPIPRLLHTFSHTFLVAYRLAVGMGSHKRLGVDSPLYTLGNGELLQYIVTLAFDF</sequence>
<evidence type="ECO:0000259" key="3">
    <source>
        <dbReference type="PROSITE" id="PS50056"/>
    </source>
</evidence>
<dbReference type="GO" id="GO:0070372">
    <property type="term" value="P:regulation of ERK1 and ERK2 cascade"/>
    <property type="evidence" value="ECO:0007669"/>
    <property type="project" value="TreeGrafter"/>
</dbReference>
<reference evidence="6" key="2">
    <citation type="submission" date="2012-11" db="EMBL/GenBank/DDBJ databases">
        <authorList>
            <person name="Kuo A."/>
            <person name="Curtis B.A."/>
            <person name="Tanifuji G."/>
            <person name="Burki F."/>
            <person name="Gruber A."/>
            <person name="Irimia M."/>
            <person name="Maruyama S."/>
            <person name="Arias M.C."/>
            <person name="Ball S.G."/>
            <person name="Gile G.H."/>
            <person name="Hirakawa Y."/>
            <person name="Hopkins J.F."/>
            <person name="Rensing S.A."/>
            <person name="Schmutz J."/>
            <person name="Symeonidi A."/>
            <person name="Elias M."/>
            <person name="Eveleigh R.J."/>
            <person name="Herman E.K."/>
            <person name="Klute M.J."/>
            <person name="Nakayama T."/>
            <person name="Obornik M."/>
            <person name="Reyes-Prieto A."/>
            <person name="Armbrust E.V."/>
            <person name="Aves S.J."/>
            <person name="Beiko R.G."/>
            <person name="Coutinho P."/>
            <person name="Dacks J.B."/>
            <person name="Durnford D.G."/>
            <person name="Fast N.M."/>
            <person name="Green B.R."/>
            <person name="Grisdale C."/>
            <person name="Hempe F."/>
            <person name="Henrissat B."/>
            <person name="Hoppner M.P."/>
            <person name="Ishida K.-I."/>
            <person name="Kim E."/>
            <person name="Koreny L."/>
            <person name="Kroth P.G."/>
            <person name="Liu Y."/>
            <person name="Malik S.-B."/>
            <person name="Maier U.G."/>
            <person name="McRose D."/>
            <person name="Mock T."/>
            <person name="Neilson J.A."/>
            <person name="Onodera N.T."/>
            <person name="Poole A.M."/>
            <person name="Pritham E.J."/>
            <person name="Richards T.A."/>
            <person name="Rocap G."/>
            <person name="Roy S.W."/>
            <person name="Sarai C."/>
            <person name="Schaack S."/>
            <person name="Shirato S."/>
            <person name="Slamovits C.H."/>
            <person name="Spencer D.F."/>
            <person name="Suzuki S."/>
            <person name="Worden A.Z."/>
            <person name="Zauner S."/>
            <person name="Barry K."/>
            <person name="Bell C."/>
            <person name="Bharti A.K."/>
            <person name="Crow J.A."/>
            <person name="Grimwood J."/>
            <person name="Kramer R."/>
            <person name="Lindquist E."/>
            <person name="Lucas S."/>
            <person name="Salamov A."/>
            <person name="McFadden G.I."/>
            <person name="Lane C.E."/>
            <person name="Keeling P.J."/>
            <person name="Gray M.W."/>
            <person name="Grigoriev I.V."/>
            <person name="Archibald J.M."/>
        </authorList>
    </citation>
    <scope>NUCLEOTIDE SEQUENCE</scope>
    <source>
        <strain evidence="6">CCMP2712</strain>
    </source>
</reference>
<dbReference type="PaxDb" id="55529-EKX40156"/>
<dbReference type="SMART" id="SM00195">
    <property type="entry name" value="DSPc"/>
    <property type="match status" value="1"/>
</dbReference>
<proteinExistence type="inferred from homology"/>
<dbReference type="Pfam" id="PF00782">
    <property type="entry name" value="DSPc"/>
    <property type="match status" value="1"/>
</dbReference>
<dbReference type="KEGG" id="gtt:GUITHDRAFT_142887"/>
<dbReference type="InterPro" id="IPR000387">
    <property type="entry name" value="Tyr_Pase_dom"/>
</dbReference>
<keyword evidence="6" id="KW-1185">Reference proteome</keyword>